<organism evidence="3 4">
    <name type="scientific">Methanosalsum natronophilum</name>
    <dbReference type="NCBI Taxonomy" id="768733"/>
    <lineage>
        <taxon>Archaea</taxon>
        <taxon>Methanobacteriati</taxon>
        <taxon>Methanobacteriota</taxon>
        <taxon>Stenosarchaea group</taxon>
        <taxon>Methanomicrobia</taxon>
        <taxon>Methanosarcinales</taxon>
        <taxon>Methanosarcinaceae</taxon>
        <taxon>Methanosalsum</taxon>
    </lineage>
</organism>
<proteinExistence type="predicted"/>
<gene>
    <name evidence="3" type="ORF">D5R95_07305</name>
</gene>
<keyword evidence="2" id="KW-0472">Membrane</keyword>
<dbReference type="Pfam" id="PF03100">
    <property type="entry name" value="CcmE"/>
    <property type="match status" value="1"/>
</dbReference>
<dbReference type="InterPro" id="IPR036127">
    <property type="entry name" value="CcmE-like_sf"/>
</dbReference>
<dbReference type="InterPro" id="IPR004329">
    <property type="entry name" value="CcmE"/>
</dbReference>
<comment type="subcellular location">
    <subcellularLocation>
        <location evidence="1">Membrane</location>
    </subcellularLocation>
</comment>
<dbReference type="GO" id="GO:0020037">
    <property type="term" value="F:heme binding"/>
    <property type="evidence" value="ECO:0007669"/>
    <property type="project" value="InterPro"/>
</dbReference>
<evidence type="ECO:0000256" key="2">
    <source>
        <dbReference type="ARBA" id="ARBA00023136"/>
    </source>
</evidence>
<dbReference type="EMBL" id="QZAB01000457">
    <property type="protein sequence ID" value="RQD82381.1"/>
    <property type="molecule type" value="Genomic_DNA"/>
</dbReference>
<protein>
    <submittedName>
        <fullName evidence="3">Cytochrome c maturation protein CcmE</fullName>
    </submittedName>
</protein>
<dbReference type="Gene3D" id="2.40.50.140">
    <property type="entry name" value="Nucleic acid-binding proteins"/>
    <property type="match status" value="1"/>
</dbReference>
<accession>A0A424YTV6</accession>
<evidence type="ECO:0000313" key="4">
    <source>
        <dbReference type="Proteomes" id="UP000284763"/>
    </source>
</evidence>
<comment type="caution">
    <text evidence="3">The sequence shown here is derived from an EMBL/GenBank/DDBJ whole genome shotgun (WGS) entry which is preliminary data.</text>
</comment>
<dbReference type="GO" id="GO:0017003">
    <property type="term" value="P:protein-heme linkage"/>
    <property type="evidence" value="ECO:0007669"/>
    <property type="project" value="InterPro"/>
</dbReference>
<name>A0A424YTV6_9EURY</name>
<reference evidence="3 4" key="1">
    <citation type="submission" date="2018-08" db="EMBL/GenBank/DDBJ databases">
        <title>The metabolism and importance of syntrophic acetate oxidation coupled to methane or sulfide production in haloalkaline environments.</title>
        <authorList>
            <person name="Timmers P.H.A."/>
            <person name="Vavourakis C.D."/>
            <person name="Sorokin D.Y."/>
            <person name="Sinninghe Damste J.S."/>
            <person name="Muyzer G."/>
            <person name="Stams A.J.M."/>
            <person name="Plugge C.M."/>
        </authorList>
    </citation>
    <scope>NUCLEOTIDE SEQUENCE [LARGE SCALE GENOMIC DNA]</scope>
    <source>
        <strain evidence="3">MSAO_Arc3</strain>
    </source>
</reference>
<sequence length="124" mass="13429">MSRKNVLVSVAVIIVVAVVGLWGVEFSAGYQTVSETMSGNYESGQNVNVMGIIKEDTLSISTDRIEFVLHDDENVNDNIYVEYVGNAPTNIVEGQTISLSGTLVDQGKIEADKIVIGCPSRYQT</sequence>
<dbReference type="AlphaFoldDB" id="A0A424YTV6"/>
<dbReference type="InterPro" id="IPR012340">
    <property type="entry name" value="NA-bd_OB-fold"/>
</dbReference>
<dbReference type="SUPFAM" id="SSF82093">
    <property type="entry name" value="Heme chaperone CcmE"/>
    <property type="match status" value="1"/>
</dbReference>
<dbReference type="GO" id="GO:0005886">
    <property type="term" value="C:plasma membrane"/>
    <property type="evidence" value="ECO:0007669"/>
    <property type="project" value="InterPro"/>
</dbReference>
<dbReference type="Proteomes" id="UP000284763">
    <property type="component" value="Unassembled WGS sequence"/>
</dbReference>
<evidence type="ECO:0000256" key="1">
    <source>
        <dbReference type="ARBA" id="ARBA00004370"/>
    </source>
</evidence>
<dbReference type="GO" id="GO:0017004">
    <property type="term" value="P:cytochrome complex assembly"/>
    <property type="evidence" value="ECO:0007669"/>
    <property type="project" value="InterPro"/>
</dbReference>
<evidence type="ECO:0000313" key="3">
    <source>
        <dbReference type="EMBL" id="RQD82381.1"/>
    </source>
</evidence>
<dbReference type="RefSeq" id="WP_259133511.1">
    <property type="nucleotide sequence ID" value="NZ_JANUCS010000002.1"/>
</dbReference>